<dbReference type="InterPro" id="IPR036116">
    <property type="entry name" value="FN3_sf"/>
</dbReference>
<dbReference type="InterPro" id="IPR003961">
    <property type="entry name" value="FN3_dom"/>
</dbReference>
<dbReference type="RefSeq" id="WP_009162363.1">
    <property type="nucleotide sequence ID" value="NZ_KB290994.1"/>
</dbReference>
<evidence type="ECO:0000313" key="3">
    <source>
        <dbReference type="Proteomes" id="UP000010433"/>
    </source>
</evidence>
<protein>
    <submittedName>
        <fullName evidence="2">BNR/Asp-box repeat protein</fullName>
    </submittedName>
</protein>
<dbReference type="Proteomes" id="UP000010433">
    <property type="component" value="Unassembled WGS sequence"/>
</dbReference>
<dbReference type="InterPro" id="IPR036278">
    <property type="entry name" value="Sialidase_sf"/>
</dbReference>
<dbReference type="InterPro" id="IPR013783">
    <property type="entry name" value="Ig-like_fold"/>
</dbReference>
<feature type="signal peptide" evidence="1">
    <location>
        <begin position="1"/>
        <end position="21"/>
    </location>
</feature>
<dbReference type="PANTHER" id="PTHR38792:SF3">
    <property type="entry name" value="BNR_ASP-BOX REPEAT DOMAIN PROTEIN (AFU_ORTHOLOGUE AFUA_7G06430)-RELATED"/>
    <property type="match status" value="1"/>
</dbReference>
<dbReference type="OrthoDB" id="7294637at2"/>
<dbReference type="CDD" id="cd00063">
    <property type="entry name" value="FN3"/>
    <property type="match status" value="1"/>
</dbReference>
<reference evidence="2 3" key="1">
    <citation type="submission" date="2012-05" db="EMBL/GenBank/DDBJ databases">
        <authorList>
            <person name="Weinstock G."/>
            <person name="Sodergren E."/>
            <person name="Lobos E.A."/>
            <person name="Fulton L."/>
            <person name="Fulton R."/>
            <person name="Courtney L."/>
            <person name="Fronick C."/>
            <person name="O'Laughlin M."/>
            <person name="Godfrey J."/>
            <person name="Wilson R.M."/>
            <person name="Miner T."/>
            <person name="Farmer C."/>
            <person name="Delehaunty K."/>
            <person name="Cordes M."/>
            <person name="Minx P."/>
            <person name="Tomlinson C."/>
            <person name="Chen J."/>
            <person name="Wollam A."/>
            <person name="Pepin K.H."/>
            <person name="Bhonagiri V."/>
            <person name="Zhang X."/>
            <person name="Suruliraj S."/>
            <person name="Warren W."/>
            <person name="Mitreva M."/>
            <person name="Mardis E.R."/>
            <person name="Wilson R.K."/>
        </authorList>
    </citation>
    <scope>NUCLEOTIDE SEQUENCE [LARGE SCALE GENOMIC DNA]</scope>
    <source>
        <strain evidence="2 3">F0055</strain>
    </source>
</reference>
<name>L1NBT6_9BACT</name>
<sequence length="676" mass="76426">MKQFLSIIFAMLFALLQSIKAQQTFTHYARSWINTTLSLQWTTDNYGSIRWQSSADGGNTWKDISGENKPTYAFRSKTDSYVRVVVEGDNACQPIVQTHIIKMINFSVSLKSTTATTATYRISDFTLPKSEVAEWGFCRNFSNLSRLHTNMYRKIEGTKLPDGKEFDLTCTGLQPNEKYTVRVYFKTKDGSIIYGPGKLTDTMVGLKWSSEDWTITTNKVVAKFLVDGHTSAIPRPTFQFGTPGNMKTYTAVRNHDGIYTSADITGLQPATEYTATVTAVVNGHEQTISKTVRTMTDYSTYVVDNTVKPARHKIVWEVNPTRIQLSPDNIQAEYPRLLRVSPDTLLLTYHGGDGTQKNTDHWQDIYLQRSVDNGRTWSVPEKLMDHAKSFSNDAYGWTRFADPTFTRLSNGWILMQFIGNANPETNYNCQVFVSISKDGGNTWGDPITVGRGRTWEPQIVQLPGGELELLVSSEAYWWDHQRHNLFQEILCARSTDNGETWTAFRRASYNPGRRDGMPVPVLLQGNKGVLFSIESINSNANPSLIYRQLSEEWDATDWNGIENSRRWLCRPILRGCAPYMIQLPTGEIVVSGHLDQRGSVWQTNRTQVTVGDNTGHNFGPRTAPFANLPYGEGAYYNSLFLKDATTIWLAITHSVYNGTDCLKNTIEYIEGKIVEK</sequence>
<dbReference type="HOGENOM" id="CLU_406447_0_0_10"/>
<comment type="caution">
    <text evidence="2">The sequence shown here is derived from an EMBL/GenBank/DDBJ whole genome shotgun (WGS) entry which is preliminary data.</text>
</comment>
<evidence type="ECO:0000313" key="2">
    <source>
        <dbReference type="EMBL" id="EKY00979.1"/>
    </source>
</evidence>
<gene>
    <name evidence="2" type="ORF">HMPREF9151_01148</name>
</gene>
<dbReference type="AlphaFoldDB" id="L1NBT6"/>
<dbReference type="EMBL" id="AMEP01000081">
    <property type="protein sequence ID" value="EKY00979.1"/>
    <property type="molecule type" value="Genomic_DNA"/>
</dbReference>
<keyword evidence="3" id="KW-1185">Reference proteome</keyword>
<keyword evidence="1" id="KW-0732">Signal</keyword>
<dbReference type="CDD" id="cd15482">
    <property type="entry name" value="Sialidase_non-viral"/>
    <property type="match status" value="1"/>
</dbReference>
<dbReference type="Gene3D" id="2.120.10.10">
    <property type="match status" value="1"/>
</dbReference>
<dbReference type="PATRIC" id="fig|1127699.3.peg.1058"/>
<organism evidence="2 3">
    <name type="scientific">Hoylesella saccharolytica F0055</name>
    <dbReference type="NCBI Taxonomy" id="1127699"/>
    <lineage>
        <taxon>Bacteria</taxon>
        <taxon>Pseudomonadati</taxon>
        <taxon>Bacteroidota</taxon>
        <taxon>Bacteroidia</taxon>
        <taxon>Bacteroidales</taxon>
        <taxon>Prevotellaceae</taxon>
        <taxon>Hoylesella</taxon>
    </lineage>
</organism>
<evidence type="ECO:0000256" key="1">
    <source>
        <dbReference type="SAM" id="SignalP"/>
    </source>
</evidence>
<feature type="chain" id="PRO_5003954938" evidence="1">
    <location>
        <begin position="22"/>
        <end position="676"/>
    </location>
</feature>
<dbReference type="SUPFAM" id="SSF49265">
    <property type="entry name" value="Fibronectin type III"/>
    <property type="match status" value="1"/>
</dbReference>
<dbReference type="PANTHER" id="PTHR38792">
    <property type="entry name" value="BNR/ASP-BOX REPEAT DOMAIN PROTEIN (AFU_ORTHOLOGUE AFUA_7G06430)-RELATED"/>
    <property type="match status" value="1"/>
</dbReference>
<dbReference type="SUPFAM" id="SSF50939">
    <property type="entry name" value="Sialidases"/>
    <property type="match status" value="1"/>
</dbReference>
<proteinExistence type="predicted"/>
<dbReference type="Gene3D" id="2.60.40.10">
    <property type="entry name" value="Immunoglobulins"/>
    <property type="match status" value="1"/>
</dbReference>
<dbReference type="STRING" id="1127699.HMPREF9151_01148"/>
<accession>L1NBT6</accession>